<keyword evidence="6 9" id="KW-0067">ATP-binding</keyword>
<comment type="similarity">
    <text evidence="2">Belongs to the ABC transporter superfamily.</text>
</comment>
<dbReference type="InterPro" id="IPR027417">
    <property type="entry name" value="P-loop_NTPase"/>
</dbReference>
<dbReference type="GO" id="GO:0005524">
    <property type="term" value="F:ATP binding"/>
    <property type="evidence" value="ECO:0007669"/>
    <property type="project" value="UniProtKB-KW"/>
</dbReference>
<evidence type="ECO:0000259" key="8">
    <source>
        <dbReference type="PROSITE" id="PS50893"/>
    </source>
</evidence>
<keyword evidence="5" id="KW-0547">Nucleotide-binding</keyword>
<dbReference type="PANTHER" id="PTHR43297:SF2">
    <property type="entry name" value="DIPEPTIDE TRANSPORT ATP-BINDING PROTEIN DPPD"/>
    <property type="match status" value="1"/>
</dbReference>
<gene>
    <name evidence="9" type="ORF">CA984_39435</name>
</gene>
<evidence type="ECO:0000256" key="5">
    <source>
        <dbReference type="ARBA" id="ARBA00022741"/>
    </source>
</evidence>
<dbReference type="Proteomes" id="UP000194761">
    <property type="component" value="Unassembled WGS sequence"/>
</dbReference>
<dbReference type="SUPFAM" id="SSF52540">
    <property type="entry name" value="P-loop containing nucleoside triphosphate hydrolases"/>
    <property type="match status" value="1"/>
</dbReference>
<evidence type="ECO:0000256" key="2">
    <source>
        <dbReference type="ARBA" id="ARBA00005417"/>
    </source>
</evidence>
<dbReference type="SMART" id="SM00382">
    <property type="entry name" value="AAA"/>
    <property type="match status" value="1"/>
</dbReference>
<dbReference type="NCBIfam" id="TIGR01727">
    <property type="entry name" value="oligo_HPY"/>
    <property type="match status" value="1"/>
</dbReference>
<evidence type="ECO:0000313" key="9">
    <source>
        <dbReference type="EMBL" id="OUC85886.1"/>
    </source>
</evidence>
<sequence>MSVTPEKKAPGVRVSGLSVVYRTPTGELPAISGIDLDLVPGTITGVVGESGSGKSTLALSLLNAVQSPGRISAGSVEIDGLGDVVKLRGEELRKARGRHIGYVFQAAQNSLNPLKTVGKQLLDLGRSHDVADLRGLVREAKDLLGRMGMDGARVLDSHQHELSGGMRQRVGIMFALVLNAHLVVLDEPTTALDMITQATILRIVREVHEERGLTTLVITHDLGVVAEVADRLAVMYGGQVVEQGPTMEVLGAPRHPYTQGLLRAIPRLVGDIDEARALPGRPPTLGTIPERGCVFRDRCVLRMDVCETEKPPVVSLGASIALCHAVEAAADRDGRADIPPAGGLQEVVGAQGATGVHEVRGEQP</sequence>
<name>A0A243QUX6_9ACTN</name>
<dbReference type="InterPro" id="IPR003593">
    <property type="entry name" value="AAA+_ATPase"/>
</dbReference>
<dbReference type="CDD" id="cd03257">
    <property type="entry name" value="ABC_NikE_OppD_transporters"/>
    <property type="match status" value="1"/>
</dbReference>
<protein>
    <submittedName>
        <fullName evidence="9">Peptide ABC transporter ATP-binding protein</fullName>
    </submittedName>
</protein>
<dbReference type="GO" id="GO:0005886">
    <property type="term" value="C:plasma membrane"/>
    <property type="evidence" value="ECO:0007669"/>
    <property type="project" value="UniProtKB-SubCell"/>
</dbReference>
<dbReference type="Pfam" id="PF08352">
    <property type="entry name" value="oligo_HPY"/>
    <property type="match status" value="1"/>
</dbReference>
<dbReference type="EMBL" id="NGFP01000315">
    <property type="protein sequence ID" value="OUC85886.1"/>
    <property type="molecule type" value="Genomic_DNA"/>
</dbReference>
<keyword evidence="10" id="KW-1185">Reference proteome</keyword>
<dbReference type="GO" id="GO:0016887">
    <property type="term" value="F:ATP hydrolysis activity"/>
    <property type="evidence" value="ECO:0007669"/>
    <property type="project" value="InterPro"/>
</dbReference>
<keyword evidence="7" id="KW-0472">Membrane</keyword>
<dbReference type="GO" id="GO:0015833">
    <property type="term" value="P:peptide transport"/>
    <property type="evidence" value="ECO:0007669"/>
    <property type="project" value="InterPro"/>
</dbReference>
<keyword evidence="3" id="KW-0813">Transport</keyword>
<feature type="domain" description="ABC transporter" evidence="8">
    <location>
        <begin position="12"/>
        <end position="262"/>
    </location>
</feature>
<evidence type="ECO:0000313" key="10">
    <source>
        <dbReference type="Proteomes" id="UP000194761"/>
    </source>
</evidence>
<evidence type="ECO:0000256" key="3">
    <source>
        <dbReference type="ARBA" id="ARBA00022448"/>
    </source>
</evidence>
<dbReference type="Pfam" id="PF00005">
    <property type="entry name" value="ABC_tran"/>
    <property type="match status" value="1"/>
</dbReference>
<dbReference type="PROSITE" id="PS50893">
    <property type="entry name" value="ABC_TRANSPORTER_2"/>
    <property type="match status" value="1"/>
</dbReference>
<dbReference type="PANTHER" id="PTHR43297">
    <property type="entry name" value="OLIGOPEPTIDE TRANSPORT ATP-BINDING PROTEIN APPD"/>
    <property type="match status" value="1"/>
</dbReference>
<proteinExistence type="inferred from homology"/>
<evidence type="ECO:0000256" key="7">
    <source>
        <dbReference type="ARBA" id="ARBA00023136"/>
    </source>
</evidence>
<dbReference type="InterPro" id="IPR013563">
    <property type="entry name" value="Oligopep_ABC_C"/>
</dbReference>
<dbReference type="Gene3D" id="3.40.50.300">
    <property type="entry name" value="P-loop containing nucleotide triphosphate hydrolases"/>
    <property type="match status" value="1"/>
</dbReference>
<evidence type="ECO:0000256" key="4">
    <source>
        <dbReference type="ARBA" id="ARBA00022475"/>
    </source>
</evidence>
<evidence type="ECO:0000256" key="6">
    <source>
        <dbReference type="ARBA" id="ARBA00022840"/>
    </source>
</evidence>
<organism evidence="9 10">
    <name type="scientific">Streptosporangium minutum</name>
    <dbReference type="NCBI Taxonomy" id="569862"/>
    <lineage>
        <taxon>Bacteria</taxon>
        <taxon>Bacillati</taxon>
        <taxon>Actinomycetota</taxon>
        <taxon>Actinomycetes</taxon>
        <taxon>Streptosporangiales</taxon>
        <taxon>Streptosporangiaceae</taxon>
        <taxon>Streptosporangium</taxon>
    </lineage>
</organism>
<comment type="caution">
    <text evidence="9">The sequence shown here is derived from an EMBL/GenBank/DDBJ whole genome shotgun (WGS) entry which is preliminary data.</text>
</comment>
<keyword evidence="4" id="KW-1003">Cell membrane</keyword>
<reference evidence="9 10" key="1">
    <citation type="submission" date="2017-05" db="EMBL/GenBank/DDBJ databases">
        <title>Biotechnological potential of actinobacteria isolated from South African environments.</title>
        <authorList>
            <person name="Le Roes-Hill M."/>
            <person name="Prins A."/>
            <person name="Durrell K.A."/>
        </authorList>
    </citation>
    <scope>NUCLEOTIDE SEQUENCE [LARGE SCALE GENOMIC DNA]</scope>
    <source>
        <strain evidence="9">M26</strain>
    </source>
</reference>
<accession>A0A243QUX6</accession>
<dbReference type="AlphaFoldDB" id="A0A243QUX6"/>
<dbReference type="RefSeq" id="WP_086578476.1">
    <property type="nucleotide sequence ID" value="NZ_NGFP01000315.1"/>
</dbReference>
<dbReference type="InterPro" id="IPR003439">
    <property type="entry name" value="ABC_transporter-like_ATP-bd"/>
</dbReference>
<evidence type="ECO:0000256" key="1">
    <source>
        <dbReference type="ARBA" id="ARBA00004202"/>
    </source>
</evidence>
<dbReference type="InterPro" id="IPR050388">
    <property type="entry name" value="ABC_Ni/Peptide_Import"/>
</dbReference>
<comment type="subcellular location">
    <subcellularLocation>
        <location evidence="1">Cell membrane</location>
        <topology evidence="1">Peripheral membrane protein</topology>
    </subcellularLocation>
</comment>